<protein>
    <submittedName>
        <fullName evidence="1">Uncharacterized protein</fullName>
    </submittedName>
</protein>
<keyword evidence="2" id="KW-1185">Reference proteome</keyword>
<name>A0ABD0QU58_CIRMR</name>
<feature type="non-terminal residue" evidence="1">
    <location>
        <position position="1"/>
    </location>
</feature>
<organism evidence="1 2">
    <name type="scientific">Cirrhinus mrigala</name>
    <name type="common">Mrigala</name>
    <dbReference type="NCBI Taxonomy" id="683832"/>
    <lineage>
        <taxon>Eukaryota</taxon>
        <taxon>Metazoa</taxon>
        <taxon>Chordata</taxon>
        <taxon>Craniata</taxon>
        <taxon>Vertebrata</taxon>
        <taxon>Euteleostomi</taxon>
        <taxon>Actinopterygii</taxon>
        <taxon>Neopterygii</taxon>
        <taxon>Teleostei</taxon>
        <taxon>Ostariophysi</taxon>
        <taxon>Cypriniformes</taxon>
        <taxon>Cyprinidae</taxon>
        <taxon>Labeoninae</taxon>
        <taxon>Labeonini</taxon>
        <taxon>Cirrhinus</taxon>
    </lineage>
</organism>
<accession>A0ABD0QU58</accession>
<comment type="caution">
    <text evidence="1">The sequence shown here is derived from an EMBL/GenBank/DDBJ whole genome shotgun (WGS) entry which is preliminary data.</text>
</comment>
<proteinExistence type="predicted"/>
<sequence>GISENGLTGASMDILGPFLPFLDRDVLAHMDREALKLRLEELKQYCLPSDTFRQIAALITERSMLG</sequence>
<evidence type="ECO:0000313" key="1">
    <source>
        <dbReference type="EMBL" id="KAL0189568.1"/>
    </source>
</evidence>
<dbReference type="EMBL" id="JAMKFB020000007">
    <property type="protein sequence ID" value="KAL0189568.1"/>
    <property type="molecule type" value="Genomic_DNA"/>
</dbReference>
<reference evidence="1 2" key="1">
    <citation type="submission" date="2024-05" db="EMBL/GenBank/DDBJ databases">
        <title>Genome sequencing and assembly of Indian major carp, Cirrhinus mrigala (Hamilton, 1822).</title>
        <authorList>
            <person name="Mohindra V."/>
            <person name="Chowdhury L.M."/>
            <person name="Lal K."/>
            <person name="Jena J.K."/>
        </authorList>
    </citation>
    <scope>NUCLEOTIDE SEQUENCE [LARGE SCALE GENOMIC DNA]</scope>
    <source>
        <strain evidence="1">CM1030</strain>
        <tissue evidence="1">Blood</tissue>
    </source>
</reference>
<dbReference type="AlphaFoldDB" id="A0ABD0QU58"/>
<feature type="non-terminal residue" evidence="1">
    <location>
        <position position="66"/>
    </location>
</feature>
<evidence type="ECO:0000313" key="2">
    <source>
        <dbReference type="Proteomes" id="UP001529510"/>
    </source>
</evidence>
<gene>
    <name evidence="1" type="ORF">M9458_016667</name>
</gene>
<dbReference type="Proteomes" id="UP001529510">
    <property type="component" value="Unassembled WGS sequence"/>
</dbReference>